<keyword evidence="3" id="KW-1185">Reference proteome</keyword>
<dbReference type="EMBL" id="JMIH01000014">
    <property type="protein sequence ID" value="KEO74841.1"/>
    <property type="molecule type" value="Genomic_DNA"/>
</dbReference>
<dbReference type="AlphaFoldDB" id="A0A074KXY8"/>
<protein>
    <submittedName>
        <fullName evidence="2">Type I restriction enzyme R protein</fullName>
    </submittedName>
</protein>
<feature type="domain" description="Type I restriction enzyme R protein N-terminal" evidence="1">
    <location>
        <begin position="44"/>
        <end position="153"/>
    </location>
</feature>
<evidence type="ECO:0000259" key="1">
    <source>
        <dbReference type="Pfam" id="PF13588"/>
    </source>
</evidence>
<dbReference type="OrthoDB" id="9790377at2"/>
<reference evidence="2 3" key="1">
    <citation type="submission" date="2014-04" db="EMBL/GenBank/DDBJ databases">
        <title>Characterization and application of a salt tolerant electro-active bacterium.</title>
        <authorList>
            <person name="Yang L."/>
            <person name="Wei S."/>
            <person name="Tay Q.X.M."/>
        </authorList>
    </citation>
    <scope>NUCLEOTIDE SEQUENCE [LARGE SCALE GENOMIC DNA]</scope>
    <source>
        <strain evidence="2 3">LY1</strain>
    </source>
</reference>
<dbReference type="Pfam" id="PF13588">
    <property type="entry name" value="HSDR_N_2"/>
    <property type="match status" value="1"/>
</dbReference>
<dbReference type="STRING" id="1048983.EL17_03955"/>
<sequence length="157" mass="18264">MLEHKFPFLETALNLPTTDFQIKEIAGKLSIFDALRKKFLILTPEEWVRQHIIFYLVSYKNYPKSLITLERGVKYNTLHKRFDLLVMDRLGNPFLLVECKAPEIKLTQLTVEQVSIYNKTIGAPYMVITNGKQHICMGKDPISDQITQLNSFPDFPF</sequence>
<proteinExistence type="predicted"/>
<dbReference type="Proteomes" id="UP000027821">
    <property type="component" value="Unassembled WGS sequence"/>
</dbReference>
<accession>A0A074KXY8</accession>
<evidence type="ECO:0000313" key="2">
    <source>
        <dbReference type="EMBL" id="KEO74841.1"/>
    </source>
</evidence>
<evidence type="ECO:0000313" key="3">
    <source>
        <dbReference type="Proteomes" id="UP000027821"/>
    </source>
</evidence>
<gene>
    <name evidence="2" type="ORF">EL17_03955</name>
</gene>
<name>A0A074KXY8_9BACT</name>
<organism evidence="2 3">
    <name type="scientific">Anditalea andensis</name>
    <dbReference type="NCBI Taxonomy" id="1048983"/>
    <lineage>
        <taxon>Bacteria</taxon>
        <taxon>Pseudomonadati</taxon>
        <taxon>Bacteroidota</taxon>
        <taxon>Cytophagia</taxon>
        <taxon>Cytophagales</taxon>
        <taxon>Cytophagaceae</taxon>
        <taxon>Anditalea</taxon>
    </lineage>
</organism>
<dbReference type="RefSeq" id="WP_035071125.1">
    <property type="nucleotide sequence ID" value="NZ_JMIH01000014.1"/>
</dbReference>
<dbReference type="eggNOG" id="COG4096">
    <property type="taxonomic scope" value="Bacteria"/>
</dbReference>
<comment type="caution">
    <text evidence="2">The sequence shown here is derived from an EMBL/GenBank/DDBJ whole genome shotgun (WGS) entry which is preliminary data.</text>
</comment>
<dbReference type="InterPro" id="IPR029464">
    <property type="entry name" value="HSDR_N"/>
</dbReference>